<dbReference type="AlphaFoldDB" id="A0A1Q3F5H2"/>
<dbReference type="Gene3D" id="1.25.10.10">
    <property type="entry name" value="Leucine-rich Repeat Variant"/>
    <property type="match status" value="1"/>
</dbReference>
<proteinExistence type="predicted"/>
<dbReference type="InterPro" id="IPR021392">
    <property type="entry name" value="Focadhesin_C"/>
</dbReference>
<protein>
    <submittedName>
        <fullName evidence="3">Uncharacterized protein</fullName>
    </submittedName>
</protein>
<dbReference type="InterPro" id="IPR016024">
    <property type="entry name" value="ARM-type_fold"/>
</dbReference>
<dbReference type="SUPFAM" id="SSF48371">
    <property type="entry name" value="ARM repeat"/>
    <property type="match status" value="1"/>
</dbReference>
<feature type="domain" description="DUF3730" evidence="2">
    <location>
        <begin position="472"/>
        <end position="687"/>
    </location>
</feature>
<reference evidence="3" key="1">
    <citation type="submission" date="2017-01" db="EMBL/GenBank/DDBJ databases">
        <title>A deep insight into the sialotranscriptome of adult male and female Cluex tarsalis mosquitoes.</title>
        <authorList>
            <person name="Ribeiro J.M."/>
            <person name="Moreira F."/>
            <person name="Bernard K.A."/>
            <person name="Calvo E."/>
        </authorList>
    </citation>
    <scope>NUCLEOTIDE SEQUENCE</scope>
    <source>
        <strain evidence="3">Kern County</strain>
        <tissue evidence="3">Salivary glands</tissue>
    </source>
</reference>
<dbReference type="Pfam" id="PF12530">
    <property type="entry name" value="DUF3730"/>
    <property type="match status" value="1"/>
</dbReference>
<evidence type="ECO:0000259" key="1">
    <source>
        <dbReference type="Pfam" id="PF11229"/>
    </source>
</evidence>
<feature type="domain" description="Focadhesin C-terminal" evidence="1">
    <location>
        <begin position="772"/>
        <end position="1099"/>
    </location>
</feature>
<sequence>MDNVKQISGKATTLAAASAIQKAIRPLIDAKPGSGGQSKTGKASATNEIELLKSLCKSDNPQTAQLAVQALVQLVNRGTLDLAQVLAILVTLLATQSPAHFAAVSNGIVELLLLDLRRRCSVLGSARYVCQFDIKPPQHPLILLLGSKDVNCMLFFGAKVNEICQHHDQLIRKNSVEFLRPVFLYIFNNVSTFPETLKIWRTILKCAATEDAAIGLIYEIIAWSKSSSGDKCLFTNNLLLEALDTLPDDTRCAALRIDLCMCLAANTKDLVASNYDPSDNFLHILAVLHSTKREQRLNYNILLMVFADLLQNLAPGYVLGFMRVIRFLLGTGCHRLSRLMIMDGAVQLLGQQTFIQSYLEDCDNILNAILNDQRDVVEETNATSSFAWAMHADLAKYHQINVWWASIQKDPNSLKTFLNINAQHSRFGEKVQLVLRGLFYMEELAHENWRQLFDQLIALSKKSEENCARLMTPMLFALANDTDPRKKLLLLHQLASMGAKDHVLGVLKALSKDIDRATSLDLYLRLWKAEPRTYPFLYDILKDTTVRPREDPWEVSFARTFTIREICLIKPQQHGADLVNLFSEILSHPEDANNEAAVALAIDAIAVLCENHVVNIVSTWKVLGFKFSQEKRPRIIRRLCNFFSNVPSIKVNSIEQEKLVNEIITTLWHYVTDFDDREVIVAALQALKTFPPDMMNIFHVPDIFRQKIALPDKDDERLDAREIPGECWIQLIQYVNHSAIEEAGDLVAHHIRNEIQAFRGGVYLTPEGRPEPSSLKYLPNKSILVTVIHHLINQSDKRDGNDLVLANLLRVVAKRYPKPIPPLNWCFLHDYFHRGDDMKKFCLQIALKQMPHSGTAKRIVENFLAEMIEGDMVASDVLTILESLDVVTEATNVDIFKSFAHLALQFLLERSEGDRFDGPDPFGSAIPFLKVAVQKTYQNEENYEYLCETLENLFSRFELDSKAFEDYIGVLSLLPIRQLTSLLKPSTWMDKRNVRKLKKVIHLQFSIQKYENISPEVHLLGLSDILKTIIRLEANTADEVQRFFGQSFNQYILAFGSQKVLTEWIVELIGYIQSNLAEQSVEMKEILFMLDTFLMVVIALAGYVCLTGEDALVENPEKRLSLFPASLIMVFKHNLWREIENKIYEFLYHLYNHAKISDQYANCFRNALLCCKEQSYFQQPKAWPKFVALRRLPKN</sequence>
<dbReference type="GO" id="GO:0060147">
    <property type="term" value="P:regulation of post-transcriptional gene silencing"/>
    <property type="evidence" value="ECO:0007669"/>
    <property type="project" value="InterPro"/>
</dbReference>
<dbReference type="InterPro" id="IPR022542">
    <property type="entry name" value="FOCAD/RST1_DUF3730"/>
</dbReference>
<evidence type="ECO:0000313" key="3">
    <source>
        <dbReference type="EMBL" id="JAV22806.1"/>
    </source>
</evidence>
<dbReference type="Pfam" id="PF11229">
    <property type="entry name" value="Focadhesin"/>
    <property type="match status" value="1"/>
</dbReference>
<name>A0A1Q3F5H2_CULTA</name>
<accession>A0A1Q3F5H2</accession>
<evidence type="ECO:0000259" key="2">
    <source>
        <dbReference type="Pfam" id="PF12530"/>
    </source>
</evidence>
<dbReference type="EMBL" id="GFDL01012239">
    <property type="protein sequence ID" value="JAV22806.1"/>
    <property type="molecule type" value="Transcribed_RNA"/>
</dbReference>
<organism evidence="3">
    <name type="scientific">Culex tarsalis</name>
    <name type="common">Encephalitis mosquito</name>
    <dbReference type="NCBI Taxonomy" id="7177"/>
    <lineage>
        <taxon>Eukaryota</taxon>
        <taxon>Metazoa</taxon>
        <taxon>Ecdysozoa</taxon>
        <taxon>Arthropoda</taxon>
        <taxon>Hexapoda</taxon>
        <taxon>Insecta</taxon>
        <taxon>Pterygota</taxon>
        <taxon>Neoptera</taxon>
        <taxon>Endopterygota</taxon>
        <taxon>Diptera</taxon>
        <taxon>Nematocera</taxon>
        <taxon>Culicoidea</taxon>
        <taxon>Culicidae</taxon>
        <taxon>Culicinae</taxon>
        <taxon>Culicini</taxon>
        <taxon>Culex</taxon>
        <taxon>Culex</taxon>
    </lineage>
</organism>
<dbReference type="PANTHER" id="PTHR16212">
    <property type="entry name" value="FOCADHESIN FAMILY MEMBER"/>
    <property type="match status" value="1"/>
</dbReference>
<dbReference type="InterPro" id="IPR011989">
    <property type="entry name" value="ARM-like"/>
</dbReference>
<dbReference type="PANTHER" id="PTHR16212:SF4">
    <property type="entry name" value="FOCADHESIN"/>
    <property type="match status" value="1"/>
</dbReference>
<dbReference type="InterPro" id="IPR045163">
    <property type="entry name" value="Focadhesin/RST1"/>
</dbReference>